<keyword evidence="1" id="KW-0547">Nucleotide-binding</keyword>
<dbReference type="InterPro" id="IPR015854">
    <property type="entry name" value="ABC_transpr_LolD-like"/>
</dbReference>
<name>A0A5C5XC11_9PLAN</name>
<dbReference type="GO" id="GO:0016887">
    <property type="term" value="F:ATP hydrolysis activity"/>
    <property type="evidence" value="ECO:0007669"/>
    <property type="project" value="InterPro"/>
</dbReference>
<protein>
    <submittedName>
        <fullName evidence="4">ABC transporter ATP-binding protein YtrE</fullName>
    </submittedName>
</protein>
<dbReference type="GO" id="GO:0005524">
    <property type="term" value="F:ATP binding"/>
    <property type="evidence" value="ECO:0007669"/>
    <property type="project" value="UniProtKB-KW"/>
</dbReference>
<dbReference type="SMART" id="SM00382">
    <property type="entry name" value="AAA"/>
    <property type="match status" value="1"/>
</dbReference>
<dbReference type="GO" id="GO:0005886">
    <property type="term" value="C:plasma membrane"/>
    <property type="evidence" value="ECO:0007669"/>
    <property type="project" value="TreeGrafter"/>
</dbReference>
<gene>
    <name evidence="4" type="primary">ytrE_1</name>
    <name evidence="4" type="ORF">Pan54_10320</name>
</gene>
<evidence type="ECO:0000313" key="4">
    <source>
        <dbReference type="EMBL" id="TWT60318.1"/>
    </source>
</evidence>
<dbReference type="InterPro" id="IPR003439">
    <property type="entry name" value="ABC_transporter-like_ATP-bd"/>
</dbReference>
<organism evidence="4 5">
    <name type="scientific">Rubinisphaera italica</name>
    <dbReference type="NCBI Taxonomy" id="2527969"/>
    <lineage>
        <taxon>Bacteria</taxon>
        <taxon>Pseudomonadati</taxon>
        <taxon>Planctomycetota</taxon>
        <taxon>Planctomycetia</taxon>
        <taxon>Planctomycetales</taxon>
        <taxon>Planctomycetaceae</taxon>
        <taxon>Rubinisphaera</taxon>
    </lineage>
</organism>
<reference evidence="4 5" key="1">
    <citation type="submission" date="2019-02" db="EMBL/GenBank/DDBJ databases">
        <title>Deep-cultivation of Planctomycetes and their phenomic and genomic characterization uncovers novel biology.</title>
        <authorList>
            <person name="Wiegand S."/>
            <person name="Jogler M."/>
            <person name="Boedeker C."/>
            <person name="Pinto D."/>
            <person name="Vollmers J."/>
            <person name="Rivas-Marin E."/>
            <person name="Kohn T."/>
            <person name="Peeters S.H."/>
            <person name="Heuer A."/>
            <person name="Rast P."/>
            <person name="Oberbeckmann S."/>
            <person name="Bunk B."/>
            <person name="Jeske O."/>
            <person name="Meyerdierks A."/>
            <person name="Storesund J.E."/>
            <person name="Kallscheuer N."/>
            <person name="Luecker S."/>
            <person name="Lage O.M."/>
            <person name="Pohl T."/>
            <person name="Merkel B.J."/>
            <person name="Hornburger P."/>
            <person name="Mueller R.-W."/>
            <person name="Bruemmer F."/>
            <person name="Labrenz M."/>
            <person name="Spormann A.M."/>
            <person name="Op Den Camp H."/>
            <person name="Overmann J."/>
            <person name="Amann R."/>
            <person name="Jetten M.S.M."/>
            <person name="Mascher T."/>
            <person name="Medema M.H."/>
            <person name="Devos D.P."/>
            <person name="Kaster A.-K."/>
            <person name="Ovreas L."/>
            <person name="Rohde M."/>
            <person name="Galperin M.Y."/>
            <person name="Jogler C."/>
        </authorList>
    </citation>
    <scope>NUCLEOTIDE SEQUENCE [LARGE SCALE GENOMIC DNA]</scope>
    <source>
        <strain evidence="4 5">Pan54</strain>
    </source>
</reference>
<evidence type="ECO:0000259" key="3">
    <source>
        <dbReference type="PROSITE" id="PS50893"/>
    </source>
</evidence>
<dbReference type="Proteomes" id="UP000316095">
    <property type="component" value="Unassembled WGS sequence"/>
</dbReference>
<dbReference type="GO" id="GO:0022857">
    <property type="term" value="F:transmembrane transporter activity"/>
    <property type="evidence" value="ECO:0007669"/>
    <property type="project" value="TreeGrafter"/>
</dbReference>
<comment type="caution">
    <text evidence="4">The sequence shown here is derived from an EMBL/GenBank/DDBJ whole genome shotgun (WGS) entry which is preliminary data.</text>
</comment>
<accession>A0A5C5XC11</accession>
<dbReference type="InterPro" id="IPR003593">
    <property type="entry name" value="AAA+_ATPase"/>
</dbReference>
<keyword evidence="2 4" id="KW-0067">ATP-binding</keyword>
<dbReference type="PANTHER" id="PTHR24220">
    <property type="entry name" value="IMPORT ATP-BINDING PROTEIN"/>
    <property type="match status" value="1"/>
</dbReference>
<proteinExistence type="predicted"/>
<dbReference type="SUPFAM" id="SSF52540">
    <property type="entry name" value="P-loop containing nucleoside triphosphate hydrolases"/>
    <property type="match status" value="1"/>
</dbReference>
<feature type="domain" description="ABC transporter" evidence="3">
    <location>
        <begin position="2"/>
        <end position="200"/>
    </location>
</feature>
<evidence type="ECO:0000313" key="5">
    <source>
        <dbReference type="Proteomes" id="UP000316095"/>
    </source>
</evidence>
<evidence type="ECO:0000256" key="1">
    <source>
        <dbReference type="ARBA" id="ARBA00022741"/>
    </source>
</evidence>
<dbReference type="Pfam" id="PF00005">
    <property type="entry name" value="ABC_tran"/>
    <property type="match status" value="1"/>
</dbReference>
<sequence length="201" mass="22247">MPNCSTLAVTGRSGSGKTTLLSLITGQVSPVQGTIEVLNRDLTSLTGAQIRRFRLENIGIVFQDFRLIDYLTVYDNIGVARNLGRIQSSVNVKSRIHQLAEQFGIEKLLDRYPRQISQGEKQRTAIARAMFTKPALILADEPTGNLDPQNANTVVNLLLDAVRENQSSLIVVTHDHPLRDRFDHHVDMSQITGKASLTQSS</sequence>
<dbReference type="AlphaFoldDB" id="A0A5C5XC11"/>
<dbReference type="PANTHER" id="PTHR24220:SF611">
    <property type="entry name" value="ATP-BINDING COMPONENT OF ABC TRANSPORTER-RELATED"/>
    <property type="match status" value="1"/>
</dbReference>
<dbReference type="InterPro" id="IPR027417">
    <property type="entry name" value="P-loop_NTPase"/>
</dbReference>
<dbReference type="Gene3D" id="3.40.50.300">
    <property type="entry name" value="P-loop containing nucleotide triphosphate hydrolases"/>
    <property type="match status" value="1"/>
</dbReference>
<keyword evidence="5" id="KW-1185">Reference proteome</keyword>
<dbReference type="EMBL" id="SJPG01000001">
    <property type="protein sequence ID" value="TWT60318.1"/>
    <property type="molecule type" value="Genomic_DNA"/>
</dbReference>
<evidence type="ECO:0000256" key="2">
    <source>
        <dbReference type="ARBA" id="ARBA00022840"/>
    </source>
</evidence>
<dbReference type="OrthoDB" id="273392at2"/>
<dbReference type="PROSITE" id="PS50893">
    <property type="entry name" value="ABC_TRANSPORTER_2"/>
    <property type="match status" value="1"/>
</dbReference>